<evidence type="ECO:0000313" key="2">
    <source>
        <dbReference type="Proteomes" id="UP001214043"/>
    </source>
</evidence>
<dbReference type="PANTHER" id="PTHR30105:SF2">
    <property type="entry name" value="DIVERGENT POLYSACCHARIDE DEACETYLASE SUPERFAMILY"/>
    <property type="match status" value="1"/>
</dbReference>
<accession>A0AAF0CGT6</accession>
<gene>
    <name evidence="1" type="ORF">PUV54_14140</name>
</gene>
<dbReference type="EMBL" id="CP118166">
    <property type="protein sequence ID" value="WDI31092.1"/>
    <property type="molecule type" value="Genomic_DNA"/>
</dbReference>
<dbReference type="Pfam" id="PF04748">
    <property type="entry name" value="Polysacc_deac_2"/>
    <property type="match status" value="1"/>
</dbReference>
<dbReference type="RefSeq" id="WP_274492914.1">
    <property type="nucleotide sequence ID" value="NZ_CP118166.1"/>
</dbReference>
<reference evidence="1" key="1">
    <citation type="submission" date="2023-02" db="EMBL/GenBank/DDBJ databases">
        <title>Genome sequence of Hyphococcus flavus.</title>
        <authorList>
            <person name="Rong J.-C."/>
            <person name="Zhao Q."/>
            <person name="Yi M."/>
            <person name="Wu J.-Y."/>
        </authorList>
    </citation>
    <scope>NUCLEOTIDE SEQUENCE</scope>
    <source>
        <strain evidence="1">MCCC 1K03223</strain>
    </source>
</reference>
<keyword evidence="2" id="KW-1185">Reference proteome</keyword>
<name>A0AAF0CGT6_9PROT</name>
<dbReference type="KEGG" id="hfl:PUV54_14140"/>
<sequence>MLKRWRRKVWNQKNPRMRPGAYAGNAGMVATVAVAFAGLLAGAVAAYVSERGVSASAYSTGYSEKKAPNSVLAMDRKAEAARAEVVAGILSGERPPERLIAPSNFMKLQPEAVLPKIILIMDDMGVDKRMTERAIALPGPITYSFLPYARNVSSMVETARLAGGEIMLHLPMEPRGDADPGPYALRTRMTGGAFIDNLEWNLSRFDGYVGVNNHMGSKLTSDVAAMKTLIAYLNREGLFFLDSLTTNKTMVRAAARQIGVDVYSRDVFLDDAVGNVESIKTQLALAERIARETGYVVVIGHPRKETLDILGPWLASAPVRGMELAFASELPGIIASTQPATMAQAPSLRF</sequence>
<dbReference type="Proteomes" id="UP001214043">
    <property type="component" value="Chromosome"/>
</dbReference>
<dbReference type="SUPFAM" id="SSF88713">
    <property type="entry name" value="Glycoside hydrolase/deacetylase"/>
    <property type="match status" value="1"/>
</dbReference>
<evidence type="ECO:0000313" key="1">
    <source>
        <dbReference type="EMBL" id="WDI31092.1"/>
    </source>
</evidence>
<organism evidence="1 2">
    <name type="scientific">Hyphococcus flavus</name>
    <dbReference type="NCBI Taxonomy" id="1866326"/>
    <lineage>
        <taxon>Bacteria</taxon>
        <taxon>Pseudomonadati</taxon>
        <taxon>Pseudomonadota</taxon>
        <taxon>Alphaproteobacteria</taxon>
        <taxon>Parvularculales</taxon>
        <taxon>Parvularculaceae</taxon>
        <taxon>Hyphococcus</taxon>
    </lineage>
</organism>
<protein>
    <submittedName>
        <fullName evidence="1">Divergent polysaccharide deacetylase family protein</fullName>
    </submittedName>
</protein>
<dbReference type="PANTHER" id="PTHR30105">
    <property type="entry name" value="UNCHARACTERIZED YIBQ-RELATED"/>
    <property type="match status" value="1"/>
</dbReference>
<dbReference type="CDD" id="cd10936">
    <property type="entry name" value="CE4_DAC2"/>
    <property type="match status" value="1"/>
</dbReference>
<dbReference type="InterPro" id="IPR011330">
    <property type="entry name" value="Glyco_hydro/deAcase_b/a-brl"/>
</dbReference>
<dbReference type="InterPro" id="IPR006837">
    <property type="entry name" value="Divergent_DAC"/>
</dbReference>
<dbReference type="Gene3D" id="3.20.20.370">
    <property type="entry name" value="Glycoside hydrolase/deacetylase"/>
    <property type="match status" value="1"/>
</dbReference>
<dbReference type="GO" id="GO:0005975">
    <property type="term" value="P:carbohydrate metabolic process"/>
    <property type="evidence" value="ECO:0007669"/>
    <property type="project" value="InterPro"/>
</dbReference>
<dbReference type="AlphaFoldDB" id="A0AAF0CGT6"/>
<proteinExistence type="predicted"/>